<feature type="chain" id="PRO_5003011372" description="Lipoprotein" evidence="1">
    <location>
        <begin position="29"/>
        <end position="460"/>
    </location>
</feature>
<dbReference type="RefSeq" id="WP_012831267.1">
    <property type="nucleotide sequence ID" value="NC_013440.1"/>
</dbReference>
<keyword evidence="1" id="KW-0732">Signal</keyword>
<evidence type="ECO:0000256" key="1">
    <source>
        <dbReference type="SAM" id="SignalP"/>
    </source>
</evidence>
<accession>D0LMI8</accession>
<evidence type="ECO:0008006" key="4">
    <source>
        <dbReference type="Google" id="ProtNLM"/>
    </source>
</evidence>
<gene>
    <name evidence="2" type="ordered locus">Hoch_6200</name>
</gene>
<dbReference type="PROSITE" id="PS51257">
    <property type="entry name" value="PROKAR_LIPOPROTEIN"/>
    <property type="match status" value="1"/>
</dbReference>
<sequence>MPARPRFYRRPTAASAFACAAFALTGCAQLLGIDELSSGGDGGPILDGGPGGDASSPVDAALIDAARDLSCADDVLAISTGSVAFDTRGAGDDFTASCVAGASSPDRMLSWTAPATDYYIFDTIGAGFDTVLGLYAECAGEEFACSNDVNPRLESRVVRKFVAGQRALVLIDGNDGSSGQGMLSIQRVECPGVDLEGQSFPLQRSTENRGDDFAFPCGGEGQPDSEFHWIAPQAGLYAFRVTAETFTPALTVLDGARCADPVLSCGGAPSPAIGAEVVRYLEARETVSLIVDGVDGSGTFTLDIVRKAEQTCSEAVLDPAGAPLADRLSERTLAPSCAFPRRPDPSGGVENARDKVYTLPVPPVLAGCFGECTVTIESSQQLALYGLVGDDCSGIEAGCVVAEQVGGQFRASLSFARQQEETAFTAVVAEIDSYTGEYTASVVCDQTCPAASADATGDAP</sequence>
<dbReference type="HOGENOM" id="CLU_594173_0_0_7"/>
<name>D0LMI8_HALO1</name>
<dbReference type="OrthoDB" id="5479728at2"/>
<protein>
    <recommendedName>
        <fullName evidence="4">Lipoprotein</fullName>
    </recommendedName>
</protein>
<proteinExistence type="predicted"/>
<evidence type="ECO:0000313" key="2">
    <source>
        <dbReference type="EMBL" id="ACY18675.1"/>
    </source>
</evidence>
<feature type="signal peptide" evidence="1">
    <location>
        <begin position="1"/>
        <end position="28"/>
    </location>
</feature>
<dbReference type="eggNOG" id="ENOG5030W9W">
    <property type="taxonomic scope" value="Bacteria"/>
</dbReference>
<keyword evidence="3" id="KW-1185">Reference proteome</keyword>
<evidence type="ECO:0000313" key="3">
    <source>
        <dbReference type="Proteomes" id="UP000001880"/>
    </source>
</evidence>
<dbReference type="AlphaFoldDB" id="D0LMI8"/>
<reference evidence="2 3" key="1">
    <citation type="journal article" date="2010" name="Stand. Genomic Sci.">
        <title>Complete genome sequence of Haliangium ochraceum type strain (SMP-2).</title>
        <authorList>
            <consortium name="US DOE Joint Genome Institute (JGI-PGF)"/>
            <person name="Ivanova N."/>
            <person name="Daum C."/>
            <person name="Lang E."/>
            <person name="Abt B."/>
            <person name="Kopitz M."/>
            <person name="Saunders E."/>
            <person name="Lapidus A."/>
            <person name="Lucas S."/>
            <person name="Glavina Del Rio T."/>
            <person name="Nolan M."/>
            <person name="Tice H."/>
            <person name="Copeland A."/>
            <person name="Cheng J.F."/>
            <person name="Chen F."/>
            <person name="Bruce D."/>
            <person name="Goodwin L."/>
            <person name="Pitluck S."/>
            <person name="Mavromatis K."/>
            <person name="Pati A."/>
            <person name="Mikhailova N."/>
            <person name="Chen A."/>
            <person name="Palaniappan K."/>
            <person name="Land M."/>
            <person name="Hauser L."/>
            <person name="Chang Y.J."/>
            <person name="Jeffries C.D."/>
            <person name="Detter J.C."/>
            <person name="Brettin T."/>
            <person name="Rohde M."/>
            <person name="Goker M."/>
            <person name="Bristow J."/>
            <person name="Markowitz V."/>
            <person name="Eisen J.A."/>
            <person name="Hugenholtz P."/>
            <person name="Kyrpides N.C."/>
            <person name="Klenk H.P."/>
        </authorList>
    </citation>
    <scope>NUCLEOTIDE SEQUENCE [LARGE SCALE GENOMIC DNA]</scope>
    <source>
        <strain evidence="3">DSM 14365 / CIP 107738 / JCM 11303 / AJ 13395 / SMP-2</strain>
    </source>
</reference>
<organism evidence="2 3">
    <name type="scientific">Haliangium ochraceum (strain DSM 14365 / JCM 11303 / SMP-2)</name>
    <dbReference type="NCBI Taxonomy" id="502025"/>
    <lineage>
        <taxon>Bacteria</taxon>
        <taxon>Pseudomonadati</taxon>
        <taxon>Myxococcota</taxon>
        <taxon>Polyangia</taxon>
        <taxon>Haliangiales</taxon>
        <taxon>Kofleriaceae</taxon>
        <taxon>Haliangium</taxon>
    </lineage>
</organism>
<dbReference type="EMBL" id="CP001804">
    <property type="protein sequence ID" value="ACY18675.1"/>
    <property type="molecule type" value="Genomic_DNA"/>
</dbReference>
<dbReference type="Proteomes" id="UP000001880">
    <property type="component" value="Chromosome"/>
</dbReference>
<dbReference type="KEGG" id="hoh:Hoch_6200"/>